<feature type="compositionally biased region" description="Basic residues" evidence="8">
    <location>
        <begin position="409"/>
        <end position="420"/>
    </location>
</feature>
<dbReference type="RefSeq" id="XP_046122152.1">
    <property type="nucleotide sequence ID" value="XM_046259056.1"/>
</dbReference>
<dbReference type="PROSITE" id="PS50006">
    <property type="entry name" value="FHA_DOMAIN"/>
    <property type="match status" value="1"/>
</dbReference>
<dbReference type="InterPro" id="IPR036420">
    <property type="entry name" value="BRCT_dom_sf"/>
</dbReference>
<keyword evidence="3" id="KW-0158">Chromosome</keyword>
<evidence type="ECO:0000256" key="4">
    <source>
        <dbReference type="ARBA" id="ARBA00022763"/>
    </source>
</evidence>
<dbReference type="Gene3D" id="3.40.50.10980">
    <property type="entry name" value="Nibrin, BRCT2 domain"/>
    <property type="match status" value="1"/>
</dbReference>
<comment type="caution">
    <text evidence="10">The sequence shown here is derived from an EMBL/GenBank/DDBJ whole genome shotgun (WGS) entry which is preliminary data.</text>
</comment>
<name>A0A9P7ZV52_9HYPO</name>
<feature type="region of interest" description="Disordered" evidence="8">
    <location>
        <begin position="361"/>
        <end position="559"/>
    </location>
</feature>
<dbReference type="GO" id="GO:0030870">
    <property type="term" value="C:Mre11 complex"/>
    <property type="evidence" value="ECO:0007669"/>
    <property type="project" value="InterPro"/>
</dbReference>
<dbReference type="GO" id="GO:0003684">
    <property type="term" value="F:damaged DNA binding"/>
    <property type="evidence" value="ECO:0007669"/>
    <property type="project" value="TreeGrafter"/>
</dbReference>
<dbReference type="OrthoDB" id="552194at2759"/>
<protein>
    <submittedName>
        <fullName evidence="10">DNA damage response protein RcaA</fullName>
    </submittedName>
</protein>
<dbReference type="SUPFAM" id="SSF49879">
    <property type="entry name" value="SMAD/FHA domain"/>
    <property type="match status" value="1"/>
</dbReference>
<dbReference type="PANTHER" id="PTHR12162">
    <property type="entry name" value="NIBRIN-RELATED"/>
    <property type="match status" value="1"/>
</dbReference>
<organism evidence="10 11">
    <name type="scientific">Emericellopsis atlantica</name>
    <dbReference type="NCBI Taxonomy" id="2614577"/>
    <lineage>
        <taxon>Eukaryota</taxon>
        <taxon>Fungi</taxon>
        <taxon>Dikarya</taxon>
        <taxon>Ascomycota</taxon>
        <taxon>Pezizomycotina</taxon>
        <taxon>Sordariomycetes</taxon>
        <taxon>Hypocreomycetidae</taxon>
        <taxon>Hypocreales</taxon>
        <taxon>Bionectriaceae</taxon>
        <taxon>Emericellopsis</taxon>
    </lineage>
</organism>
<evidence type="ECO:0000256" key="3">
    <source>
        <dbReference type="ARBA" id="ARBA00022454"/>
    </source>
</evidence>
<dbReference type="Gene3D" id="3.40.50.10190">
    <property type="entry name" value="BRCT domain"/>
    <property type="match status" value="1"/>
</dbReference>
<evidence type="ECO:0000256" key="5">
    <source>
        <dbReference type="ARBA" id="ARBA00023204"/>
    </source>
</evidence>
<dbReference type="Proteomes" id="UP000887229">
    <property type="component" value="Unassembled WGS sequence"/>
</dbReference>
<feature type="domain" description="FHA" evidence="9">
    <location>
        <begin position="22"/>
        <end position="85"/>
    </location>
</feature>
<dbReference type="EMBL" id="MU251244">
    <property type="protein sequence ID" value="KAG9258228.1"/>
    <property type="molecule type" value="Genomic_DNA"/>
</dbReference>
<dbReference type="Pfam" id="PF16508">
    <property type="entry name" value="NIBRIN_BRCT_II"/>
    <property type="match status" value="1"/>
</dbReference>
<dbReference type="InterPro" id="IPR008984">
    <property type="entry name" value="SMAD_FHA_dom_sf"/>
</dbReference>
<dbReference type="CDD" id="cd22667">
    <property type="entry name" value="FHA_NBN"/>
    <property type="match status" value="1"/>
</dbReference>
<gene>
    <name evidence="10" type="ORF">F5Z01DRAFT_326148</name>
</gene>
<dbReference type="GeneID" id="70289959"/>
<evidence type="ECO:0000256" key="6">
    <source>
        <dbReference type="ARBA" id="ARBA00023242"/>
    </source>
</evidence>
<dbReference type="PANTHER" id="PTHR12162:SF0">
    <property type="entry name" value="NIBRIN"/>
    <property type="match status" value="1"/>
</dbReference>
<dbReference type="Pfam" id="PF00498">
    <property type="entry name" value="FHA"/>
    <property type="match status" value="1"/>
</dbReference>
<keyword evidence="4" id="KW-0227">DNA damage</keyword>
<dbReference type="CDD" id="cd17741">
    <property type="entry name" value="BRCT_nibrin"/>
    <property type="match status" value="1"/>
</dbReference>
<proteinExistence type="inferred from homology"/>
<dbReference type="AlphaFoldDB" id="A0A9P7ZV52"/>
<dbReference type="GO" id="GO:0007095">
    <property type="term" value="P:mitotic G2 DNA damage checkpoint signaling"/>
    <property type="evidence" value="ECO:0007669"/>
    <property type="project" value="InterPro"/>
</dbReference>
<feature type="compositionally biased region" description="Polar residues" evidence="8">
    <location>
        <begin position="460"/>
        <end position="470"/>
    </location>
</feature>
<evidence type="ECO:0000256" key="2">
    <source>
        <dbReference type="ARBA" id="ARBA00004286"/>
    </source>
</evidence>
<feature type="compositionally biased region" description="Basic and acidic residues" evidence="8">
    <location>
        <begin position="542"/>
        <end position="556"/>
    </location>
</feature>
<evidence type="ECO:0000256" key="8">
    <source>
        <dbReference type="SAM" id="MobiDB-lite"/>
    </source>
</evidence>
<comment type="subcellular location">
    <subcellularLocation>
        <location evidence="2">Chromosome</location>
    </subcellularLocation>
    <subcellularLocation>
        <location evidence="1">Nucleus</location>
    </subcellularLocation>
</comment>
<keyword evidence="5" id="KW-0234">DNA repair</keyword>
<evidence type="ECO:0000313" key="11">
    <source>
        <dbReference type="Proteomes" id="UP000887229"/>
    </source>
</evidence>
<comment type="similarity">
    <text evidence="7">Belongs to the Nibrin family.</text>
</comment>
<feature type="compositionally biased region" description="Basic and acidic residues" evidence="8">
    <location>
        <begin position="520"/>
        <end position="533"/>
    </location>
</feature>
<evidence type="ECO:0000259" key="9">
    <source>
        <dbReference type="PROSITE" id="PS50006"/>
    </source>
</evidence>
<sequence>MWIISSDHPDFGRRWLRPGRTYLYGRTTGEYGQIAIAHQTISRKHMTIKVDPVAAGSAHNLNARSKITIEDLKTKHGTEVDGRLTKNDKVVVEGSSAEIMLGKFSTKFRITWEPVVFTFSFSKKELQSGPIETLQDRFEQLDIKLLTEYHHKWTTHVVSKKRNTVKALQALVDARYIVTETFLDAVVEAAYSPDDAQTCVLEQNFDRWPDAKEHVPPPGGEPKKHTADIYYPDAGRADVFEGYTFIFYDRAQYENLMAAVNAGGGKTMLEEIVAGETEPETFARRVKEVAGEKGLGSFEDGSEGKGVVLVRYIPSKGDQVQWYADFFTSVSLLLDHRPIDQNEFLEAILIKDASILRRPLEVESSTATQDRAPGSRSAQGSRSERSGQSESREQASQSVEPATAQPAPRRGRRGPVKRRFVGFDNDSDDDTMADAPAAAAPPPPPAEDSIPASDEEGLFISQQVSQQDQPGATKAQKRHAPRDDLMEGMAPAAARFKRQRLAERDDFAVPDPEPESETPAAHEPKTKIKKEVDISAQLQQHRQMEEERARREKEDLANLPDDVDLAEIRRLNIVEEMEIRRPGMARTREQDVADGRWNPKWNGMKNFKKFRKRGEVTGVRQPVKQLIQLQEVKNKEFGVGDDFWLEDEETQKRNRSSQRSVETREEAPPPPPPPQPRGRAARVIGSESEDEDEELPAVSEISAQPSRTRVSQASTRQTTQSKRPAPTPESATEQASKRARPTRRAAAADESDDSDDELKFRFGRRRK</sequence>
<feature type="compositionally biased region" description="Basic and acidic residues" evidence="8">
    <location>
        <begin position="382"/>
        <end position="393"/>
    </location>
</feature>
<dbReference type="InterPro" id="IPR040227">
    <property type="entry name" value="Nibrin-rel"/>
</dbReference>
<dbReference type="Gene3D" id="2.60.200.20">
    <property type="match status" value="1"/>
</dbReference>
<feature type="compositionally biased region" description="Polar residues" evidence="8">
    <location>
        <begin position="701"/>
        <end position="722"/>
    </location>
</feature>
<feature type="region of interest" description="Disordered" evidence="8">
    <location>
        <begin position="638"/>
        <end position="767"/>
    </location>
</feature>
<evidence type="ECO:0000256" key="1">
    <source>
        <dbReference type="ARBA" id="ARBA00004123"/>
    </source>
</evidence>
<dbReference type="GO" id="GO:0005694">
    <property type="term" value="C:chromosome"/>
    <property type="evidence" value="ECO:0007669"/>
    <property type="project" value="UniProtKB-SubCell"/>
</dbReference>
<evidence type="ECO:0000313" key="10">
    <source>
        <dbReference type="EMBL" id="KAG9258228.1"/>
    </source>
</evidence>
<dbReference type="GO" id="GO:0000724">
    <property type="term" value="P:double-strand break repair via homologous recombination"/>
    <property type="evidence" value="ECO:0007669"/>
    <property type="project" value="TreeGrafter"/>
</dbReference>
<reference evidence="10" key="1">
    <citation type="journal article" date="2021" name="IMA Fungus">
        <title>Genomic characterization of three marine fungi, including Emericellopsis atlantica sp. nov. with signatures of a generalist lifestyle and marine biomass degradation.</title>
        <authorList>
            <person name="Hagestad O.C."/>
            <person name="Hou L."/>
            <person name="Andersen J.H."/>
            <person name="Hansen E.H."/>
            <person name="Altermark B."/>
            <person name="Li C."/>
            <person name="Kuhnert E."/>
            <person name="Cox R.J."/>
            <person name="Crous P.W."/>
            <person name="Spatafora J.W."/>
            <person name="Lail K."/>
            <person name="Amirebrahimi M."/>
            <person name="Lipzen A."/>
            <person name="Pangilinan J."/>
            <person name="Andreopoulos W."/>
            <person name="Hayes R.D."/>
            <person name="Ng V."/>
            <person name="Grigoriev I.V."/>
            <person name="Jackson S.A."/>
            <person name="Sutton T.D.S."/>
            <person name="Dobson A.D.W."/>
            <person name="Rama T."/>
        </authorList>
    </citation>
    <scope>NUCLEOTIDE SEQUENCE</scope>
    <source>
        <strain evidence="10">TS7</strain>
    </source>
</reference>
<evidence type="ECO:0000256" key="7">
    <source>
        <dbReference type="ARBA" id="ARBA00044757"/>
    </source>
</evidence>
<accession>A0A9P7ZV52</accession>
<keyword evidence="6" id="KW-0539">Nucleus</keyword>
<dbReference type="InterPro" id="IPR043014">
    <property type="entry name" value="Nibrin_BRCT2_sf"/>
</dbReference>
<keyword evidence="11" id="KW-1185">Reference proteome</keyword>
<dbReference type="InterPro" id="IPR032429">
    <property type="entry name" value="Nibrin_BRCT2"/>
</dbReference>
<dbReference type="InterPro" id="IPR000253">
    <property type="entry name" value="FHA_dom"/>
</dbReference>